<comment type="caution">
    <text evidence="1">The sequence shown here is derived from an EMBL/GenBank/DDBJ whole genome shotgun (WGS) entry which is preliminary data.</text>
</comment>
<name>A0AC61L2N0_9EURY</name>
<evidence type="ECO:0000313" key="1">
    <source>
        <dbReference type="EMBL" id="PXF60762.1"/>
    </source>
</evidence>
<sequence length="427" mass="47380">MKLNRPRGTRDFTPAETEKRRYIENRMRAIAEHWGYEEVKTPTFEHTELFTIKSGEAILDELYTFEDKGGRDIALRPELTAPVLRMYVNEMSVAPKPIRLYYFENCFRYERPQKGRFREFWQFGVELIGSDSAQAEAEAIALAAAMVSDAGIEANLHIGHLGVVRGLLSDLDADAGMQAEAMRLMDKKDVDGLRMLLSDQPDLRERLPALLDADIDEARSITDDAQPLEELQATIALLDHYGAECEVDFGIVRGLDYYTGMVFEMYAAGLGAQNQICGGGTYRLAQLFGGSETPSCGFGIGFDRVLEVCGIEPPHEPRVAVVYLPDVIEDAIRVASRLRDDAGVRTTIDISGRKFGQQLKHADAIGADYAVIVGMKEVEAGMVTLRDMITGEQEMLGLGDAVLRIMGDREGNDRPISRGESAFLDLP</sequence>
<dbReference type="Proteomes" id="UP000248329">
    <property type="component" value="Unassembled WGS sequence"/>
</dbReference>
<protein>
    <submittedName>
        <fullName evidence="1">Histidine--tRNA ligase</fullName>
    </submittedName>
</protein>
<accession>A0AC61L2N0</accession>
<keyword evidence="1" id="KW-0436">Ligase</keyword>
<proteinExistence type="predicted"/>
<reference evidence="1" key="1">
    <citation type="submission" date="2018-01" db="EMBL/GenBank/DDBJ databases">
        <authorList>
            <person name="Krukenberg V."/>
        </authorList>
    </citation>
    <scope>NUCLEOTIDE SEQUENCE</scope>
    <source>
        <strain evidence="1">E20ANME2</strain>
    </source>
</reference>
<gene>
    <name evidence="1" type="ORF">C4B59_08035</name>
</gene>
<evidence type="ECO:0000313" key="2">
    <source>
        <dbReference type="Proteomes" id="UP000248329"/>
    </source>
</evidence>
<dbReference type="EMBL" id="PQXF01000012">
    <property type="protein sequence ID" value="PXF60762.1"/>
    <property type="molecule type" value="Genomic_DNA"/>
</dbReference>
<organism evidence="1 2">
    <name type="scientific">Candidatus Methanogaster sp</name>
    <dbReference type="NCBI Taxonomy" id="3386292"/>
    <lineage>
        <taxon>Archaea</taxon>
        <taxon>Methanobacteriati</taxon>
        <taxon>Methanobacteriota</taxon>
        <taxon>Stenosarchaea group</taxon>
        <taxon>Methanomicrobia</taxon>
        <taxon>Methanosarcinales</taxon>
        <taxon>ANME-2 cluster</taxon>
        <taxon>Candidatus Methanogasteraceae</taxon>
        <taxon>Candidatus Methanogaster</taxon>
    </lineage>
</organism>